<comment type="caution">
    <text evidence="1">The sequence shown here is derived from an EMBL/GenBank/DDBJ whole genome shotgun (WGS) entry which is preliminary data.</text>
</comment>
<keyword evidence="2" id="KW-1185">Reference proteome</keyword>
<evidence type="ECO:0000313" key="2">
    <source>
        <dbReference type="Proteomes" id="UP001338125"/>
    </source>
</evidence>
<dbReference type="InterPro" id="IPR053226">
    <property type="entry name" value="Pyrrolopyrazine_biosynth_F"/>
</dbReference>
<name>A0ABR0SWG4_9HYPO</name>
<dbReference type="EMBL" id="JAVFKD010000002">
    <property type="protein sequence ID" value="KAK5996457.1"/>
    <property type="molecule type" value="Genomic_DNA"/>
</dbReference>
<sequence>MDPIRFARQNFSWGPFTEISEENRQGYDNLLQAGLEKLENARAIAIAEEKPLFVKNHIFHLWEPSSLSQSMWGGECTQPFTCNPRSSTSPTRTNLTIFPDDYLASWLPVFMIRHPALTFESWYRAETCAGSVDVLGKSWSFFPTFRWSRQLHDLYLSREQEDPTGGYSKPIVVDADDIIERWSIDKLCEMCHMDPAHVRYEWGAKLPADDPKSSQRQKIFMNGLWSSTSIA</sequence>
<dbReference type="PANTHER" id="PTHR48419:SF1">
    <property type="entry name" value="SULFOTRANSFERASE DOMAIN-CONTAINING PROTEIN"/>
    <property type="match status" value="1"/>
</dbReference>
<dbReference type="Proteomes" id="UP001338125">
    <property type="component" value="Unassembled WGS sequence"/>
</dbReference>
<proteinExistence type="predicted"/>
<accession>A0ABR0SWG4</accession>
<evidence type="ECO:0000313" key="1">
    <source>
        <dbReference type="EMBL" id="KAK5996457.1"/>
    </source>
</evidence>
<gene>
    <name evidence="1" type="ORF">PT974_01791</name>
</gene>
<organism evidence="1 2">
    <name type="scientific">Cladobotryum mycophilum</name>
    <dbReference type="NCBI Taxonomy" id="491253"/>
    <lineage>
        <taxon>Eukaryota</taxon>
        <taxon>Fungi</taxon>
        <taxon>Dikarya</taxon>
        <taxon>Ascomycota</taxon>
        <taxon>Pezizomycotina</taxon>
        <taxon>Sordariomycetes</taxon>
        <taxon>Hypocreomycetidae</taxon>
        <taxon>Hypocreales</taxon>
        <taxon>Hypocreaceae</taxon>
        <taxon>Cladobotryum</taxon>
    </lineage>
</organism>
<protein>
    <submittedName>
        <fullName evidence="1">Pyrrolopyrazine biosynthesis cluster F-like protein</fullName>
    </submittedName>
</protein>
<reference evidence="1 2" key="1">
    <citation type="submission" date="2024-01" db="EMBL/GenBank/DDBJ databases">
        <title>Complete genome of Cladobotryum mycophilum ATHUM6906.</title>
        <authorList>
            <person name="Christinaki A.C."/>
            <person name="Myridakis A.I."/>
            <person name="Kouvelis V.N."/>
        </authorList>
    </citation>
    <scope>NUCLEOTIDE SEQUENCE [LARGE SCALE GENOMIC DNA]</scope>
    <source>
        <strain evidence="1 2">ATHUM6906</strain>
    </source>
</reference>
<dbReference type="PANTHER" id="PTHR48419">
    <property type="entry name" value="SULFOTRANSFERASE DOMAIN-CONTAINING PROTEIN"/>
    <property type="match status" value="1"/>
</dbReference>